<dbReference type="GeneID" id="5030714"/>
<dbReference type="EMBL" id="CT868274">
    <property type="protein sequence ID" value="CAK77532.1"/>
    <property type="molecule type" value="Genomic_DNA"/>
</dbReference>
<dbReference type="HOGENOM" id="CLU_2965808_0_0_1"/>
<reference evidence="1 2" key="1">
    <citation type="journal article" date="2006" name="Nature">
        <title>Global trends of whole-genome duplications revealed by the ciliate Paramecium tetraurelia.</title>
        <authorList>
            <consortium name="Genoscope"/>
            <person name="Aury J.-M."/>
            <person name="Jaillon O."/>
            <person name="Duret L."/>
            <person name="Noel B."/>
            <person name="Jubin C."/>
            <person name="Porcel B.M."/>
            <person name="Segurens B."/>
            <person name="Daubin V."/>
            <person name="Anthouard V."/>
            <person name="Aiach N."/>
            <person name="Arnaiz O."/>
            <person name="Billaut A."/>
            <person name="Beisson J."/>
            <person name="Blanc I."/>
            <person name="Bouhouche K."/>
            <person name="Camara F."/>
            <person name="Duharcourt S."/>
            <person name="Guigo R."/>
            <person name="Gogendeau D."/>
            <person name="Katinka M."/>
            <person name="Keller A.-M."/>
            <person name="Kissmehl R."/>
            <person name="Klotz C."/>
            <person name="Koll F."/>
            <person name="Le Moue A."/>
            <person name="Lepere C."/>
            <person name="Malinsky S."/>
            <person name="Nowacki M."/>
            <person name="Nowak J.K."/>
            <person name="Plattner H."/>
            <person name="Poulain J."/>
            <person name="Ruiz F."/>
            <person name="Serrano V."/>
            <person name="Zagulski M."/>
            <person name="Dessen P."/>
            <person name="Betermier M."/>
            <person name="Weissenbach J."/>
            <person name="Scarpelli C."/>
            <person name="Schachter V."/>
            <person name="Sperling L."/>
            <person name="Meyer E."/>
            <person name="Cohen J."/>
            <person name="Wincker P."/>
        </authorList>
    </citation>
    <scope>NUCLEOTIDE SEQUENCE [LARGE SCALE GENOMIC DNA]</scope>
    <source>
        <strain evidence="1 2">Stock d4-2</strain>
    </source>
</reference>
<dbReference type="InParanoid" id="A0D3B5"/>
<evidence type="ECO:0000313" key="2">
    <source>
        <dbReference type="Proteomes" id="UP000000600"/>
    </source>
</evidence>
<sequence>MTLPVLVFVQSKIKAEALTYEIEQLKIIKVNCINGDMEQDKIRYCGIISQGYNLDAYLY</sequence>
<dbReference type="RefSeq" id="XP_001444929.1">
    <property type="nucleotide sequence ID" value="XM_001444892.1"/>
</dbReference>
<name>A0D3B5_PARTE</name>
<dbReference type="AlphaFoldDB" id="A0D3B5"/>
<keyword evidence="2" id="KW-1185">Reference proteome</keyword>
<proteinExistence type="predicted"/>
<evidence type="ECO:0000313" key="1">
    <source>
        <dbReference type="EMBL" id="CAK77532.1"/>
    </source>
</evidence>
<dbReference type="Proteomes" id="UP000000600">
    <property type="component" value="Unassembled WGS sequence"/>
</dbReference>
<dbReference type="OrthoDB" id="10504294at2759"/>
<gene>
    <name evidence="1" type="ORF">GSPATT00013017001</name>
</gene>
<organism evidence="1 2">
    <name type="scientific">Paramecium tetraurelia</name>
    <dbReference type="NCBI Taxonomy" id="5888"/>
    <lineage>
        <taxon>Eukaryota</taxon>
        <taxon>Sar</taxon>
        <taxon>Alveolata</taxon>
        <taxon>Ciliophora</taxon>
        <taxon>Intramacronucleata</taxon>
        <taxon>Oligohymenophorea</taxon>
        <taxon>Peniculida</taxon>
        <taxon>Parameciidae</taxon>
        <taxon>Paramecium</taxon>
    </lineage>
</organism>
<accession>A0D3B5</accession>
<dbReference type="KEGG" id="ptm:GSPATT00013017001"/>
<protein>
    <submittedName>
        <fullName evidence="1">Uncharacterized protein</fullName>
    </submittedName>
</protein>